<dbReference type="KEGG" id="flh:EJ997_01890"/>
<dbReference type="InterPro" id="IPR029045">
    <property type="entry name" value="ClpP/crotonase-like_dom_sf"/>
</dbReference>
<keyword evidence="5" id="KW-1185">Reference proteome</keyword>
<dbReference type="GO" id="GO:0016829">
    <property type="term" value="F:lyase activity"/>
    <property type="evidence" value="ECO:0007669"/>
    <property type="project" value="UniProtKB-KW"/>
</dbReference>
<comment type="similarity">
    <text evidence="1">Belongs to the enoyl-CoA hydratase/isomerase family.</text>
</comment>
<keyword evidence="2" id="KW-0443">Lipid metabolism</keyword>
<dbReference type="Proteomes" id="UP000280344">
    <property type="component" value="Chromosome"/>
</dbReference>
<dbReference type="InterPro" id="IPR001753">
    <property type="entry name" value="Enoyl-CoA_hydra/iso"/>
</dbReference>
<keyword evidence="4" id="KW-0413">Isomerase</keyword>
<dbReference type="CDD" id="cd06558">
    <property type="entry name" value="crotonase-like"/>
    <property type="match status" value="1"/>
</dbReference>
<organism evidence="4 5">
    <name type="scientific">Flaviflexus ciconiae</name>
    <dbReference type="NCBI Taxonomy" id="2496867"/>
    <lineage>
        <taxon>Bacteria</taxon>
        <taxon>Bacillati</taxon>
        <taxon>Actinomycetota</taxon>
        <taxon>Actinomycetes</taxon>
        <taxon>Actinomycetales</taxon>
        <taxon>Actinomycetaceae</taxon>
        <taxon>Flaviflexus</taxon>
    </lineage>
</organism>
<dbReference type="GO" id="GO:0006635">
    <property type="term" value="P:fatty acid beta-oxidation"/>
    <property type="evidence" value="ECO:0007669"/>
    <property type="project" value="TreeGrafter"/>
</dbReference>
<evidence type="ECO:0000313" key="4">
    <source>
        <dbReference type="EMBL" id="AZQ76274.1"/>
    </source>
</evidence>
<evidence type="ECO:0000256" key="3">
    <source>
        <dbReference type="ARBA" id="ARBA00023239"/>
    </source>
</evidence>
<dbReference type="Gene3D" id="3.90.226.10">
    <property type="entry name" value="2-enoyl-CoA Hydratase, Chain A, domain 1"/>
    <property type="match status" value="1"/>
</dbReference>
<dbReference type="Pfam" id="PF00378">
    <property type="entry name" value="ECH_1"/>
    <property type="match status" value="1"/>
</dbReference>
<evidence type="ECO:0000313" key="5">
    <source>
        <dbReference type="Proteomes" id="UP000280344"/>
    </source>
</evidence>
<name>A0A3Q9G2U3_9ACTO</name>
<dbReference type="OrthoDB" id="9790967at2"/>
<keyword evidence="3" id="KW-0456">Lyase</keyword>
<dbReference type="SUPFAM" id="SSF52096">
    <property type="entry name" value="ClpP/crotonase"/>
    <property type="match status" value="1"/>
</dbReference>
<proteinExistence type="inferred from homology"/>
<dbReference type="AlphaFoldDB" id="A0A3Q9G2U3"/>
<dbReference type="PANTHER" id="PTHR11941:SF169">
    <property type="entry name" value="(7AS)-7A-METHYL-1,5-DIOXO-2,3,5,6,7,7A-HEXAHYDRO-1H-INDENE-CARBOXYL-COA HYDROLASE"/>
    <property type="match status" value="1"/>
</dbReference>
<reference evidence="4 5" key="1">
    <citation type="submission" date="2018-12" db="EMBL/GenBank/DDBJ databases">
        <title>Complete genome sequence of Flaviflexus sp. H23T48.</title>
        <authorList>
            <person name="Bae J.-W."/>
            <person name="Lee J.-Y."/>
        </authorList>
    </citation>
    <scope>NUCLEOTIDE SEQUENCE [LARGE SCALE GENOMIC DNA]</scope>
    <source>
        <strain evidence="4 5">H23T48</strain>
    </source>
</reference>
<protein>
    <submittedName>
        <fullName evidence="4">Enoyl-CoA hydratase/isomerase family protein</fullName>
    </submittedName>
</protein>
<accession>A0A3Q9G2U3</accession>
<evidence type="ECO:0000256" key="2">
    <source>
        <dbReference type="ARBA" id="ARBA00023098"/>
    </source>
</evidence>
<dbReference type="PROSITE" id="PS51257">
    <property type="entry name" value="PROKAR_LIPOPROTEIN"/>
    <property type="match status" value="1"/>
</dbReference>
<dbReference type="GO" id="GO:0016853">
    <property type="term" value="F:isomerase activity"/>
    <property type="evidence" value="ECO:0007669"/>
    <property type="project" value="UniProtKB-KW"/>
</dbReference>
<gene>
    <name evidence="4" type="ORF">EJ997_01890</name>
</gene>
<evidence type="ECO:0000256" key="1">
    <source>
        <dbReference type="ARBA" id="ARBA00005254"/>
    </source>
</evidence>
<dbReference type="EMBL" id="CP034593">
    <property type="protein sequence ID" value="AZQ76274.1"/>
    <property type="molecule type" value="Genomic_DNA"/>
</dbReference>
<sequence length="159" mass="16500">MKLTKPLVAAVEGYAVGAGFVLSQSCDIVVAGDGAQFGYPEARIGVTGGGGTYIASRVPTKVAADLLLTGRFYTATRAREAGLVSEVVERGKALALARELADQIADNHGPSVRLLKALIDRETQTTTAESAQFLGLLKAHTSDSSRLQVSKGLKGLKGA</sequence>
<dbReference type="PANTHER" id="PTHR11941">
    <property type="entry name" value="ENOYL-COA HYDRATASE-RELATED"/>
    <property type="match status" value="1"/>
</dbReference>